<sequence>MKRMLFLFTMLMPFTGFSQANMEAHYRVYDAAQKKVITIDELVKNVKNADVVFFGEEHNDSIGHYLENRIFEKLYDNYGEKMALSMEMFENDVQIVVDEYLKGLIREKNFIKDARAWSNYKDYRTMIEFAKSKHLPVIAANAPARYTNMVTRGGLPALNGLGKAAKAYLAPLPIDTATGAYYEKFVTTMGGHSAMGGMKIYQSQNLWDATMASSILRYLKKNKDAKVFQVNGRFHSDQKFGAAAQLARYAPKLEIVNISSFSDKGFPNPSWDELASLGDFIIITDPGVKRSY</sequence>
<reference evidence="3 4" key="1">
    <citation type="submission" date="2019-11" db="EMBL/GenBank/DDBJ databases">
        <title>Pedobacter sp. HMF7056 Genome sequencing and assembly.</title>
        <authorList>
            <person name="Kang H."/>
            <person name="Kim H."/>
            <person name="Joh K."/>
        </authorList>
    </citation>
    <scope>NUCLEOTIDE SEQUENCE [LARGE SCALE GENOMIC DNA]</scope>
    <source>
        <strain evidence="3 4">HMF7056</strain>
    </source>
</reference>
<proteinExistence type="predicted"/>
<feature type="domain" description="Haem-binding uptake Tiki superfamily ChaN" evidence="2">
    <location>
        <begin position="42"/>
        <end position="246"/>
    </location>
</feature>
<dbReference type="PIRSF" id="PIRSF020419">
    <property type="entry name" value="Fe_uptake_reg_CjrA_prd"/>
    <property type="match status" value="1"/>
</dbReference>
<dbReference type="Pfam" id="PF04187">
    <property type="entry name" value="Cofac_haem_bdg"/>
    <property type="match status" value="1"/>
</dbReference>
<dbReference type="EMBL" id="WVHS01000002">
    <property type="protein sequence ID" value="MXV15935.1"/>
    <property type="molecule type" value="Genomic_DNA"/>
</dbReference>
<dbReference type="InterPro" id="IPR007314">
    <property type="entry name" value="Cofac_haem-bd_dom"/>
</dbReference>
<evidence type="ECO:0000256" key="1">
    <source>
        <dbReference type="SAM" id="SignalP"/>
    </source>
</evidence>
<keyword evidence="1" id="KW-0732">Signal</keyword>
<accession>A0A7K1XY56</accession>
<dbReference type="Gene3D" id="3.40.50.11550">
    <property type="match status" value="1"/>
</dbReference>
<dbReference type="InterPro" id="IPR016773">
    <property type="entry name" value="Fe3_uptake_reg_CjrA_prd"/>
</dbReference>
<evidence type="ECO:0000313" key="3">
    <source>
        <dbReference type="EMBL" id="MXV15935.1"/>
    </source>
</evidence>
<dbReference type="SUPFAM" id="SSF159501">
    <property type="entry name" value="EreA/ChaN-like"/>
    <property type="match status" value="1"/>
</dbReference>
<name>A0A7K1XY56_9SPHI</name>
<protein>
    <recommendedName>
        <fullName evidence="2">Haem-binding uptake Tiki superfamily ChaN domain-containing protein</fullName>
    </recommendedName>
</protein>
<feature type="signal peptide" evidence="1">
    <location>
        <begin position="1"/>
        <end position="20"/>
    </location>
</feature>
<comment type="caution">
    <text evidence="3">The sequence shown here is derived from an EMBL/GenBank/DDBJ whole genome shotgun (WGS) entry which is preliminary data.</text>
</comment>
<organism evidence="3 4">
    <name type="scientific">Hufsiella ginkgonis</name>
    <dbReference type="NCBI Taxonomy" id="2695274"/>
    <lineage>
        <taxon>Bacteria</taxon>
        <taxon>Pseudomonadati</taxon>
        <taxon>Bacteroidota</taxon>
        <taxon>Sphingobacteriia</taxon>
        <taxon>Sphingobacteriales</taxon>
        <taxon>Sphingobacteriaceae</taxon>
        <taxon>Hufsiella</taxon>
    </lineage>
</organism>
<dbReference type="CDD" id="cd14727">
    <property type="entry name" value="ChanN-like"/>
    <property type="match status" value="1"/>
</dbReference>
<evidence type="ECO:0000259" key="2">
    <source>
        <dbReference type="Pfam" id="PF04187"/>
    </source>
</evidence>
<dbReference type="RefSeq" id="WP_160906900.1">
    <property type="nucleotide sequence ID" value="NZ_WVHS01000002.1"/>
</dbReference>
<evidence type="ECO:0000313" key="4">
    <source>
        <dbReference type="Proteomes" id="UP000451233"/>
    </source>
</evidence>
<gene>
    <name evidence="3" type="ORF">GS398_11515</name>
</gene>
<keyword evidence="4" id="KW-1185">Reference proteome</keyword>
<dbReference type="AlphaFoldDB" id="A0A7K1XY56"/>
<dbReference type="Proteomes" id="UP000451233">
    <property type="component" value="Unassembled WGS sequence"/>
</dbReference>
<feature type="chain" id="PRO_5029762960" description="Haem-binding uptake Tiki superfamily ChaN domain-containing protein" evidence="1">
    <location>
        <begin position="21"/>
        <end position="292"/>
    </location>
</feature>